<reference evidence="1 2" key="1">
    <citation type="submission" date="2020-08" db="EMBL/GenBank/DDBJ databases">
        <title>Genomic Encyclopedia of Type Strains, Phase IV (KMG-IV): sequencing the most valuable type-strain genomes for metagenomic binning, comparative biology and taxonomic classification.</title>
        <authorList>
            <person name="Goeker M."/>
        </authorList>
    </citation>
    <scope>NUCLEOTIDE SEQUENCE [LARGE SCALE GENOMIC DNA]</scope>
    <source>
        <strain evidence="1 2">DSM 27939</strain>
    </source>
</reference>
<dbReference type="Proteomes" id="UP000552709">
    <property type="component" value="Unassembled WGS sequence"/>
</dbReference>
<dbReference type="RefSeq" id="WP_184138319.1">
    <property type="nucleotide sequence ID" value="NZ_JACHFL010000038.1"/>
</dbReference>
<evidence type="ECO:0000313" key="2">
    <source>
        <dbReference type="Proteomes" id="UP000552709"/>
    </source>
</evidence>
<dbReference type="EMBL" id="JACHFL010000038">
    <property type="protein sequence ID" value="MBB5366356.1"/>
    <property type="molecule type" value="Genomic_DNA"/>
</dbReference>
<gene>
    <name evidence="1" type="ORF">HNQ08_005485</name>
</gene>
<proteinExistence type="predicted"/>
<accession>A0A7W8K2K3</accession>
<name>A0A7W8K2K3_9DEIO</name>
<evidence type="ECO:0000313" key="1">
    <source>
        <dbReference type="EMBL" id="MBB5366356.1"/>
    </source>
</evidence>
<comment type="caution">
    <text evidence="1">The sequence shown here is derived from an EMBL/GenBank/DDBJ whole genome shotgun (WGS) entry which is preliminary data.</text>
</comment>
<sequence>MNTLYQALTSRSFVADRRRARLHRTFSLGADVIWVHTAKQGADNRILATWVYLGIHIEAVERVLERWHPVPGAREALSPVLTTTLHNLAPAVTPKVWLTDTNSEHDVEQQIASLIESVLTRGLPFLEQFHDLNTLLNTLLDKSAHSLALAGGRDAWAMKVLVLWFLLGKAKDPVATAQVVSECRQLFAGDDSGLVTFETRLAQLTKESVS</sequence>
<organism evidence="1 2">
    <name type="scientific">Deinococcus humi</name>
    <dbReference type="NCBI Taxonomy" id="662880"/>
    <lineage>
        <taxon>Bacteria</taxon>
        <taxon>Thermotogati</taxon>
        <taxon>Deinococcota</taxon>
        <taxon>Deinococci</taxon>
        <taxon>Deinococcales</taxon>
        <taxon>Deinococcaceae</taxon>
        <taxon>Deinococcus</taxon>
    </lineage>
</organism>
<keyword evidence="2" id="KW-1185">Reference proteome</keyword>
<protein>
    <submittedName>
        <fullName evidence="1">Uncharacterized protein</fullName>
    </submittedName>
</protein>
<dbReference type="AlphaFoldDB" id="A0A7W8K2K3"/>